<dbReference type="Pfam" id="PF00251">
    <property type="entry name" value="Glyco_hydro_32N"/>
    <property type="match status" value="1"/>
</dbReference>
<dbReference type="PANTHER" id="PTHR43101">
    <property type="entry name" value="BETA-FRUCTOSIDASE"/>
    <property type="match status" value="1"/>
</dbReference>
<dbReference type="RefSeq" id="WP_171152986.1">
    <property type="nucleotide sequence ID" value="NZ_JABENB010000001.1"/>
</dbReference>
<keyword evidence="7" id="KW-1185">Reference proteome</keyword>
<keyword evidence="4" id="KW-0326">Glycosidase</keyword>
<feature type="domain" description="Glycosyl hydrolase family 32 N-terminal" evidence="5">
    <location>
        <begin position="9"/>
        <end position="298"/>
    </location>
</feature>
<dbReference type="GO" id="GO:0005975">
    <property type="term" value="P:carbohydrate metabolic process"/>
    <property type="evidence" value="ECO:0007669"/>
    <property type="project" value="InterPro"/>
</dbReference>
<dbReference type="PROSITE" id="PS00609">
    <property type="entry name" value="GLYCOSYL_HYDROL_F32"/>
    <property type="match status" value="1"/>
</dbReference>
<evidence type="ECO:0000313" key="6">
    <source>
        <dbReference type="EMBL" id="NNG38809.1"/>
    </source>
</evidence>
<evidence type="ECO:0000256" key="2">
    <source>
        <dbReference type="ARBA" id="ARBA00012758"/>
    </source>
</evidence>
<evidence type="ECO:0000259" key="5">
    <source>
        <dbReference type="Pfam" id="PF00251"/>
    </source>
</evidence>
<dbReference type="SMART" id="SM00640">
    <property type="entry name" value="Glyco_32"/>
    <property type="match status" value="1"/>
</dbReference>
<dbReference type="InterPro" id="IPR023296">
    <property type="entry name" value="Glyco_hydro_beta-prop_sf"/>
</dbReference>
<sequence length="422" mass="46051">MNPALPQLHIRPAHGWLNDPNGIVRHRDVWHVFYQANPHAPVHGDIQWGHASSADLVHWQLEPIAFGPEPDGPDAAGCWSGVHLPWLDRPAVAYSGVVDDTYASTVCVREALDDDLLLWSAPRVVARTPPEVSVMRDPFCFTWGGRRWALLGARVDDAVPAVLLFSVDDPESWHYEGVWLRGDDLPDGIESEADIWECPQLVVGDAGECALIVSLQRDGVLGRVQALRGRLVADGDLPRFAPRSVQLLDTDNWFYAPQVASDGATPLLFGWIRDVDKPADAGAVSGCLTLPRRLELTPEGLRQRVATEFARLADDRQTHRTLAPDTPLSLPPRGRVRWSAAADLTLRAGDVTYRLLGGPGVDLWTDGEVVEILPPSGPTTTLRASGSEHWLLETAQPVTAWVAELPPTLAIRAETGAHATSA</sequence>
<accession>A0A849AEE6</accession>
<dbReference type="EMBL" id="JABENB010000001">
    <property type="protein sequence ID" value="NNG38809.1"/>
    <property type="molecule type" value="Genomic_DNA"/>
</dbReference>
<gene>
    <name evidence="6" type="ORF">HJ588_05910</name>
</gene>
<dbReference type="AlphaFoldDB" id="A0A849AEE6"/>
<dbReference type="GO" id="GO:0004564">
    <property type="term" value="F:beta-fructofuranosidase activity"/>
    <property type="evidence" value="ECO:0007669"/>
    <property type="project" value="UniProtKB-EC"/>
</dbReference>
<protein>
    <recommendedName>
        <fullName evidence="2">beta-fructofuranosidase</fullName>
        <ecNumber evidence="2">3.2.1.26</ecNumber>
    </recommendedName>
</protein>
<dbReference type="Proteomes" id="UP000557772">
    <property type="component" value="Unassembled WGS sequence"/>
</dbReference>
<evidence type="ECO:0000256" key="4">
    <source>
        <dbReference type="ARBA" id="ARBA00023295"/>
    </source>
</evidence>
<comment type="caution">
    <text evidence="6">The sequence shown here is derived from an EMBL/GenBank/DDBJ whole genome shotgun (WGS) entry which is preliminary data.</text>
</comment>
<evidence type="ECO:0000256" key="3">
    <source>
        <dbReference type="ARBA" id="ARBA00022801"/>
    </source>
</evidence>
<keyword evidence="3 6" id="KW-0378">Hydrolase</keyword>
<dbReference type="Gene3D" id="2.115.10.20">
    <property type="entry name" value="Glycosyl hydrolase domain, family 43"/>
    <property type="match status" value="1"/>
</dbReference>
<name>A0A849AEE6_9MICO</name>
<dbReference type="InterPro" id="IPR001362">
    <property type="entry name" value="Glyco_hydro_32"/>
</dbReference>
<dbReference type="InterPro" id="IPR051214">
    <property type="entry name" value="GH32_Enzymes"/>
</dbReference>
<dbReference type="CDD" id="cd08996">
    <property type="entry name" value="GH32_FFase"/>
    <property type="match status" value="1"/>
</dbReference>
<proteinExistence type="inferred from homology"/>
<comment type="similarity">
    <text evidence="1">Belongs to the glycosyl hydrolase 32 family.</text>
</comment>
<dbReference type="InterPro" id="IPR013148">
    <property type="entry name" value="Glyco_hydro_32_N"/>
</dbReference>
<dbReference type="SUPFAM" id="SSF75005">
    <property type="entry name" value="Arabinanase/levansucrase/invertase"/>
    <property type="match status" value="1"/>
</dbReference>
<reference evidence="6 7" key="1">
    <citation type="submission" date="2020-05" db="EMBL/GenBank/DDBJ databases">
        <title>Flexivirga sp. ID2601S isolated from air conditioner.</title>
        <authorList>
            <person name="Kim D.H."/>
        </authorList>
    </citation>
    <scope>NUCLEOTIDE SEQUENCE [LARGE SCALE GENOMIC DNA]</scope>
    <source>
        <strain evidence="6 7">ID2601S</strain>
    </source>
</reference>
<dbReference type="EC" id="3.2.1.26" evidence="2"/>
<organism evidence="6 7">
    <name type="scientific">Flexivirga aerilata</name>
    <dbReference type="NCBI Taxonomy" id="1656889"/>
    <lineage>
        <taxon>Bacteria</taxon>
        <taxon>Bacillati</taxon>
        <taxon>Actinomycetota</taxon>
        <taxon>Actinomycetes</taxon>
        <taxon>Micrococcales</taxon>
        <taxon>Dermacoccaceae</taxon>
        <taxon>Flexivirga</taxon>
    </lineage>
</organism>
<evidence type="ECO:0000313" key="7">
    <source>
        <dbReference type="Proteomes" id="UP000557772"/>
    </source>
</evidence>
<dbReference type="InterPro" id="IPR018053">
    <property type="entry name" value="Glyco_hydro_32_AS"/>
</dbReference>
<evidence type="ECO:0000256" key="1">
    <source>
        <dbReference type="ARBA" id="ARBA00009902"/>
    </source>
</evidence>
<dbReference type="PANTHER" id="PTHR43101:SF1">
    <property type="entry name" value="BETA-FRUCTOSIDASE"/>
    <property type="match status" value="1"/>
</dbReference>